<sequence>MNDRTAQVSATPTAPVPDRTDGQRRTRTAVIATILLGAVIYSSWLLELVLPTGLDPSRAYVSELAALDQPYGLIFRTGDLITGILLTGAAVLALTLRPRRLLTTIGWIGLAVFAISTILDSRMPLECSAHASAACAAREQAGLLDEARLAHALTSVGAATAAGVSVFAFIIAAYRYRWPHWLRWVGVAVVVTYLIGNAWTVFAIDMDGRGDEVWLLGYAQRLQLVAVTGWIVYLALCAAFGRSGPDARAEAAPGEATSPG</sequence>
<dbReference type="Pfam" id="PF06197">
    <property type="entry name" value="DUF998"/>
    <property type="match status" value="1"/>
</dbReference>
<dbReference type="Proteomes" id="UP001501183">
    <property type="component" value="Unassembled WGS sequence"/>
</dbReference>
<keyword evidence="2" id="KW-1133">Transmembrane helix</keyword>
<evidence type="ECO:0008006" key="5">
    <source>
        <dbReference type="Google" id="ProtNLM"/>
    </source>
</evidence>
<feature type="transmembrane region" description="Helical" evidence="2">
    <location>
        <begin position="73"/>
        <end position="94"/>
    </location>
</feature>
<accession>A0ABP8PE80</accession>
<evidence type="ECO:0000256" key="2">
    <source>
        <dbReference type="SAM" id="Phobius"/>
    </source>
</evidence>
<feature type="transmembrane region" description="Helical" evidence="2">
    <location>
        <begin position="29"/>
        <end position="53"/>
    </location>
</feature>
<evidence type="ECO:0000313" key="3">
    <source>
        <dbReference type="EMBL" id="GAA4484789.1"/>
    </source>
</evidence>
<feature type="transmembrane region" description="Helical" evidence="2">
    <location>
        <begin position="181"/>
        <end position="202"/>
    </location>
</feature>
<feature type="region of interest" description="Disordered" evidence="1">
    <location>
        <begin position="1"/>
        <end position="22"/>
    </location>
</feature>
<protein>
    <recommendedName>
        <fullName evidence="5">DUF998 domain-containing protein</fullName>
    </recommendedName>
</protein>
<organism evidence="3 4">
    <name type="scientific">Rhodococcus olei</name>
    <dbReference type="NCBI Taxonomy" id="2161675"/>
    <lineage>
        <taxon>Bacteria</taxon>
        <taxon>Bacillati</taxon>
        <taxon>Actinomycetota</taxon>
        <taxon>Actinomycetes</taxon>
        <taxon>Mycobacteriales</taxon>
        <taxon>Nocardiaceae</taxon>
        <taxon>Rhodococcus</taxon>
    </lineage>
</organism>
<proteinExistence type="predicted"/>
<dbReference type="InterPro" id="IPR009339">
    <property type="entry name" value="DUF998"/>
</dbReference>
<keyword evidence="2" id="KW-0472">Membrane</keyword>
<feature type="transmembrane region" description="Helical" evidence="2">
    <location>
        <begin position="101"/>
        <end position="119"/>
    </location>
</feature>
<keyword evidence="2" id="KW-0812">Transmembrane</keyword>
<reference evidence="4" key="1">
    <citation type="journal article" date="2019" name="Int. J. Syst. Evol. Microbiol.">
        <title>The Global Catalogue of Microorganisms (GCM) 10K type strain sequencing project: providing services to taxonomists for standard genome sequencing and annotation.</title>
        <authorList>
            <consortium name="The Broad Institute Genomics Platform"/>
            <consortium name="The Broad Institute Genome Sequencing Center for Infectious Disease"/>
            <person name="Wu L."/>
            <person name="Ma J."/>
        </authorList>
    </citation>
    <scope>NUCLEOTIDE SEQUENCE [LARGE SCALE GENOMIC DNA]</scope>
    <source>
        <strain evidence="4">JCM 32206</strain>
    </source>
</reference>
<name>A0ABP8PE80_9NOCA</name>
<feature type="transmembrane region" description="Helical" evidence="2">
    <location>
        <begin position="152"/>
        <end position="174"/>
    </location>
</feature>
<keyword evidence="4" id="KW-1185">Reference proteome</keyword>
<comment type="caution">
    <text evidence="3">The sequence shown here is derived from an EMBL/GenBank/DDBJ whole genome shotgun (WGS) entry which is preliminary data.</text>
</comment>
<evidence type="ECO:0000256" key="1">
    <source>
        <dbReference type="SAM" id="MobiDB-lite"/>
    </source>
</evidence>
<evidence type="ECO:0000313" key="4">
    <source>
        <dbReference type="Proteomes" id="UP001501183"/>
    </source>
</evidence>
<dbReference type="EMBL" id="BAABFB010000059">
    <property type="protein sequence ID" value="GAA4484789.1"/>
    <property type="molecule type" value="Genomic_DNA"/>
</dbReference>
<gene>
    <name evidence="3" type="ORF">GCM10023094_38670</name>
</gene>
<feature type="compositionally biased region" description="Polar residues" evidence="1">
    <location>
        <begin position="1"/>
        <end position="12"/>
    </location>
</feature>
<feature type="transmembrane region" description="Helical" evidence="2">
    <location>
        <begin position="222"/>
        <end position="241"/>
    </location>
</feature>